<reference evidence="1" key="1">
    <citation type="submission" date="2014-05" db="EMBL/GenBank/DDBJ databases">
        <authorList>
            <person name="Chronopoulou M."/>
        </authorList>
    </citation>
    <scope>NUCLEOTIDE SEQUENCE</scope>
    <source>
        <tissue evidence="1">Whole organism</tissue>
    </source>
</reference>
<proteinExistence type="predicted"/>
<dbReference type="EMBL" id="HACA01014751">
    <property type="protein sequence ID" value="CDW32112.1"/>
    <property type="molecule type" value="Transcribed_RNA"/>
</dbReference>
<evidence type="ECO:0000313" key="1">
    <source>
        <dbReference type="EMBL" id="CDW32112.1"/>
    </source>
</evidence>
<sequence length="13" mass="1647">MIQKRTHFPFITQ</sequence>
<protein>
    <submittedName>
        <fullName evidence="1">Uncharacterized protein</fullName>
    </submittedName>
</protein>
<accession>A0A0K2U2D9</accession>
<name>A0A0K2U2D9_LEPSM</name>
<organism evidence="1">
    <name type="scientific">Lepeophtheirus salmonis</name>
    <name type="common">Salmon louse</name>
    <name type="synonym">Caligus salmonis</name>
    <dbReference type="NCBI Taxonomy" id="72036"/>
    <lineage>
        <taxon>Eukaryota</taxon>
        <taxon>Metazoa</taxon>
        <taxon>Ecdysozoa</taxon>
        <taxon>Arthropoda</taxon>
        <taxon>Crustacea</taxon>
        <taxon>Multicrustacea</taxon>
        <taxon>Hexanauplia</taxon>
        <taxon>Copepoda</taxon>
        <taxon>Siphonostomatoida</taxon>
        <taxon>Caligidae</taxon>
        <taxon>Lepeophtheirus</taxon>
    </lineage>
</organism>